<dbReference type="PATRIC" id="fig|1305731.5.peg.1505"/>
<feature type="transmembrane region" description="Helical" evidence="1">
    <location>
        <begin position="185"/>
        <end position="207"/>
    </location>
</feature>
<name>A0A0P7YLX4_9GAMM</name>
<keyword evidence="1" id="KW-0472">Membrane</keyword>
<dbReference type="Pfam" id="PF13795">
    <property type="entry name" value="HupE_UreJ_2"/>
    <property type="match status" value="1"/>
</dbReference>
<dbReference type="OrthoDB" id="9808870at2"/>
<feature type="transmembrane region" description="Helical" evidence="1">
    <location>
        <begin position="352"/>
        <end position="370"/>
    </location>
</feature>
<gene>
    <name evidence="3" type="ORF">HLUCCX14_00665</name>
</gene>
<feature type="transmembrane region" description="Helical" evidence="1">
    <location>
        <begin position="288"/>
        <end position="305"/>
    </location>
</feature>
<feature type="signal peptide" evidence="2">
    <location>
        <begin position="1"/>
        <end position="24"/>
    </location>
</feature>
<feature type="chain" id="PRO_5006146431" evidence="2">
    <location>
        <begin position="25"/>
        <end position="376"/>
    </location>
</feature>
<dbReference type="EMBL" id="LJZQ01000001">
    <property type="protein sequence ID" value="KPQ30613.1"/>
    <property type="molecule type" value="Genomic_DNA"/>
</dbReference>
<accession>A0A0P7YLX4</accession>
<evidence type="ECO:0000256" key="2">
    <source>
        <dbReference type="SAM" id="SignalP"/>
    </source>
</evidence>
<protein>
    <submittedName>
        <fullName evidence="3">HupE / UreJ protein</fullName>
    </submittedName>
</protein>
<feature type="transmembrane region" description="Helical" evidence="1">
    <location>
        <begin position="228"/>
        <end position="252"/>
    </location>
</feature>
<feature type="transmembrane region" description="Helical" evidence="1">
    <location>
        <begin position="317"/>
        <end position="340"/>
    </location>
</feature>
<sequence length="376" mass="40365">MNRHLVTRLLLLAALLAGPSLAWAHKASDAFIYLDLDQSTIRVDIALRDLALEVPLDRNADQQISGAELRAARDAITRYLEKGLTLANHGSSCALRGEQWGLSTHSDGPYAAAFYRFACANGQAPESLTYTLLFDRDPLHRGLVSLTEGGQETLAVIAPDATTLALDATGFGSARLFGTFLYEGIIHLLIGLDHVLFLLVLMLPATIRRRDATQPGNTADPVGLKPRLLELIGIVSAFTVAHSVTLGLSALGVVRPPIAWVETIIALSIALAALNVVWPILGRKTWKLAFGFGLIHGFGFASVLGDLTADVSQLTVALAGFNLGVELGQVALVLVVFPLLYVCARSRLYERAAVPVMLMAVGALSLYWVVERVAEI</sequence>
<organism evidence="3 4">
    <name type="scientific">Marinobacter excellens HL-55</name>
    <dbReference type="NCBI Taxonomy" id="1305731"/>
    <lineage>
        <taxon>Bacteria</taxon>
        <taxon>Pseudomonadati</taxon>
        <taxon>Pseudomonadota</taxon>
        <taxon>Gammaproteobacteria</taxon>
        <taxon>Pseudomonadales</taxon>
        <taxon>Marinobacteraceae</taxon>
        <taxon>Marinobacter</taxon>
    </lineage>
</organism>
<evidence type="ECO:0000313" key="4">
    <source>
        <dbReference type="Proteomes" id="UP000050416"/>
    </source>
</evidence>
<evidence type="ECO:0000256" key="1">
    <source>
        <dbReference type="SAM" id="Phobius"/>
    </source>
</evidence>
<reference evidence="3 4" key="1">
    <citation type="submission" date="2015-09" db="EMBL/GenBank/DDBJ databases">
        <title>Identification and resolution of microdiversity through metagenomic sequencing of parallel consortia.</title>
        <authorList>
            <person name="Nelson W.C."/>
            <person name="Romine M.F."/>
            <person name="Lindemann S.R."/>
        </authorList>
    </citation>
    <scope>NUCLEOTIDE SEQUENCE [LARGE SCALE GENOMIC DNA]</scope>
    <source>
        <strain evidence="3">HL-55</strain>
    </source>
</reference>
<dbReference type="InterPro" id="IPR032809">
    <property type="entry name" value="Put_HupE_UreJ"/>
</dbReference>
<proteinExistence type="predicted"/>
<dbReference type="Proteomes" id="UP000050416">
    <property type="component" value="Unassembled WGS sequence"/>
</dbReference>
<feature type="transmembrane region" description="Helical" evidence="1">
    <location>
        <begin position="258"/>
        <end position="281"/>
    </location>
</feature>
<keyword evidence="1" id="KW-1133">Transmembrane helix</keyword>
<keyword evidence="1" id="KW-0812">Transmembrane</keyword>
<dbReference type="AlphaFoldDB" id="A0A0P7YLX4"/>
<evidence type="ECO:0000313" key="3">
    <source>
        <dbReference type="EMBL" id="KPQ30613.1"/>
    </source>
</evidence>
<dbReference type="STRING" id="1305731.GCA_000934705_02825"/>
<keyword evidence="2" id="KW-0732">Signal</keyword>
<dbReference type="PROSITE" id="PS00018">
    <property type="entry name" value="EF_HAND_1"/>
    <property type="match status" value="1"/>
</dbReference>
<comment type="caution">
    <text evidence="3">The sequence shown here is derived from an EMBL/GenBank/DDBJ whole genome shotgun (WGS) entry which is preliminary data.</text>
</comment>
<dbReference type="InterPro" id="IPR018247">
    <property type="entry name" value="EF_Hand_1_Ca_BS"/>
</dbReference>